<feature type="coiled-coil region" evidence="1">
    <location>
        <begin position="293"/>
        <end position="327"/>
    </location>
</feature>
<keyword evidence="1" id="KW-0175">Coiled coil</keyword>
<evidence type="ECO:0000256" key="1">
    <source>
        <dbReference type="SAM" id="Coils"/>
    </source>
</evidence>
<protein>
    <submittedName>
        <fullName evidence="2">Uncharacterized protein</fullName>
    </submittedName>
</protein>
<dbReference type="AlphaFoldDB" id="A0A6C0DDG7"/>
<proteinExistence type="predicted"/>
<sequence>MNSSNVVSQIIFKKNLRIVSLPYGYSTEDQVRDLVENVLQIGKTSSVKVQQRRFNNAFYYSAFINFEFWYDSKVSIDLQLLIEENLVLDSDEEGEMPNTKNFNLSLPNFYFTWANGQPMNHISFKLLNDTPIETPINYPETNVERPLSESDWKSMYIPIIPDDLVAVNGTVMSLITPDQLIDIVQNQLRIGEVSRIDYVTSEPTDDKKPVKSAYVHFKSWYDNAEVESLRNELNTKGSKRYYSFGVRPSQYTFKSYDEKKEMYVNRYLVFKINHKPLQEAPEGLNVHQLHAANEFLNNLVKEKDEQIEAMKKEIDELNEKLALLSKTETGTETDDN</sequence>
<organism evidence="2">
    <name type="scientific">viral metagenome</name>
    <dbReference type="NCBI Taxonomy" id="1070528"/>
    <lineage>
        <taxon>unclassified sequences</taxon>
        <taxon>metagenomes</taxon>
        <taxon>organismal metagenomes</taxon>
    </lineage>
</organism>
<name>A0A6C0DDG7_9ZZZZ</name>
<dbReference type="EMBL" id="MN739578">
    <property type="protein sequence ID" value="QHT13999.1"/>
    <property type="molecule type" value="Genomic_DNA"/>
</dbReference>
<evidence type="ECO:0000313" key="2">
    <source>
        <dbReference type="EMBL" id="QHT13999.1"/>
    </source>
</evidence>
<reference evidence="2" key="1">
    <citation type="journal article" date="2020" name="Nature">
        <title>Giant virus diversity and host interactions through global metagenomics.</title>
        <authorList>
            <person name="Schulz F."/>
            <person name="Roux S."/>
            <person name="Paez-Espino D."/>
            <person name="Jungbluth S."/>
            <person name="Walsh D.A."/>
            <person name="Denef V.J."/>
            <person name="McMahon K.D."/>
            <person name="Konstantinidis K.T."/>
            <person name="Eloe-Fadrosh E.A."/>
            <person name="Kyrpides N.C."/>
            <person name="Woyke T."/>
        </authorList>
    </citation>
    <scope>NUCLEOTIDE SEQUENCE</scope>
    <source>
        <strain evidence="2">GVMAG-M-3300023174-134</strain>
    </source>
</reference>
<accession>A0A6C0DDG7</accession>